<accession>A0A7Y9YGI7</accession>
<proteinExistence type="predicted"/>
<gene>
    <name evidence="1" type="ORF">BKA05_002182</name>
</gene>
<protein>
    <submittedName>
        <fullName evidence="1">Uncharacterized protein</fullName>
    </submittedName>
</protein>
<keyword evidence="2" id="KW-1185">Reference proteome</keyword>
<dbReference type="AlphaFoldDB" id="A0A7Y9YGI7"/>
<dbReference type="EMBL" id="JACBZI010000001">
    <property type="protein sequence ID" value="NYI10667.1"/>
    <property type="molecule type" value="Genomic_DNA"/>
</dbReference>
<evidence type="ECO:0000313" key="2">
    <source>
        <dbReference type="Proteomes" id="UP000537326"/>
    </source>
</evidence>
<dbReference type="RefSeq" id="WP_179531471.1">
    <property type="nucleotide sequence ID" value="NZ_BAAAPP010000005.1"/>
</dbReference>
<reference evidence="1 2" key="1">
    <citation type="submission" date="2020-07" db="EMBL/GenBank/DDBJ databases">
        <title>Sequencing the genomes of 1000 actinobacteria strains.</title>
        <authorList>
            <person name="Klenk H.-P."/>
        </authorList>
    </citation>
    <scope>NUCLEOTIDE SEQUENCE [LARGE SCALE GENOMIC DNA]</scope>
    <source>
        <strain evidence="1 2">DSM 18248</strain>
    </source>
</reference>
<name>A0A7Y9YGI7_9ACTN</name>
<sequence>MASYDDLSTMAQMHADAVSTRSTLERHLARAAAHATRPAPSIHFADYPREVPKRDIEIGEAAQRIANALSLHLD</sequence>
<comment type="caution">
    <text evidence="1">The sequence shown here is derived from an EMBL/GenBank/DDBJ whole genome shotgun (WGS) entry which is preliminary data.</text>
</comment>
<organism evidence="1 2">
    <name type="scientific">Nocardioides marinus</name>
    <dbReference type="NCBI Taxonomy" id="374514"/>
    <lineage>
        <taxon>Bacteria</taxon>
        <taxon>Bacillati</taxon>
        <taxon>Actinomycetota</taxon>
        <taxon>Actinomycetes</taxon>
        <taxon>Propionibacteriales</taxon>
        <taxon>Nocardioidaceae</taxon>
        <taxon>Nocardioides</taxon>
    </lineage>
</organism>
<dbReference type="Proteomes" id="UP000537326">
    <property type="component" value="Unassembled WGS sequence"/>
</dbReference>
<evidence type="ECO:0000313" key="1">
    <source>
        <dbReference type="EMBL" id="NYI10667.1"/>
    </source>
</evidence>